<feature type="transmembrane region" description="Helical" evidence="2">
    <location>
        <begin position="20"/>
        <end position="43"/>
    </location>
</feature>
<feature type="coiled-coil region" evidence="1">
    <location>
        <begin position="100"/>
        <end position="127"/>
    </location>
</feature>
<evidence type="ECO:0000313" key="3">
    <source>
        <dbReference type="EMBL" id="KKN23701.1"/>
    </source>
</evidence>
<name>A0A0F9RF48_9ZZZZ</name>
<organism evidence="3">
    <name type="scientific">marine sediment metagenome</name>
    <dbReference type="NCBI Taxonomy" id="412755"/>
    <lineage>
        <taxon>unclassified sequences</taxon>
        <taxon>metagenomes</taxon>
        <taxon>ecological metagenomes</taxon>
    </lineage>
</organism>
<dbReference type="EMBL" id="LAZR01002947">
    <property type="protein sequence ID" value="KKN23701.1"/>
    <property type="molecule type" value="Genomic_DNA"/>
</dbReference>
<keyword evidence="2" id="KW-0812">Transmembrane</keyword>
<reference evidence="3" key="1">
    <citation type="journal article" date="2015" name="Nature">
        <title>Complex archaea that bridge the gap between prokaryotes and eukaryotes.</title>
        <authorList>
            <person name="Spang A."/>
            <person name="Saw J.H."/>
            <person name="Jorgensen S.L."/>
            <person name="Zaremba-Niedzwiedzka K."/>
            <person name="Martijn J."/>
            <person name="Lind A.E."/>
            <person name="van Eijk R."/>
            <person name="Schleper C."/>
            <person name="Guy L."/>
            <person name="Ettema T.J."/>
        </authorList>
    </citation>
    <scope>NUCLEOTIDE SEQUENCE</scope>
</reference>
<evidence type="ECO:0000256" key="1">
    <source>
        <dbReference type="SAM" id="Coils"/>
    </source>
</evidence>
<protein>
    <submittedName>
        <fullName evidence="3">Uncharacterized protein</fullName>
    </submittedName>
</protein>
<comment type="caution">
    <text evidence="3">The sequence shown here is derived from an EMBL/GenBank/DDBJ whole genome shotgun (WGS) entry which is preliminary data.</text>
</comment>
<dbReference type="AlphaFoldDB" id="A0A0F9RF48"/>
<keyword evidence="2" id="KW-1133">Transmembrane helix</keyword>
<keyword evidence="1" id="KW-0175">Coiled coil</keyword>
<feature type="transmembrane region" description="Helical" evidence="2">
    <location>
        <begin position="55"/>
        <end position="75"/>
    </location>
</feature>
<proteinExistence type="predicted"/>
<keyword evidence="2" id="KW-0472">Membrane</keyword>
<evidence type="ECO:0000256" key="2">
    <source>
        <dbReference type="SAM" id="Phobius"/>
    </source>
</evidence>
<gene>
    <name evidence="3" type="ORF">LCGC14_0902260</name>
</gene>
<accession>A0A0F9RF48</accession>
<sequence length="130" mass="15382">MKQLGKQYNLGPWLGGFKDLASRTMVYVSAISFTQITATFYYTTLFPNLKETVPWLTFWMFFGTLVLMVLVIMLIEYKFILPSSYTFLNEQEYKHENLIRKDIRLLQEEMKTEIQKLREEINASRNNSSS</sequence>